<protein>
    <submittedName>
        <fullName evidence="2">Aminoglycoside phosphotransferase family protein</fullName>
    </submittedName>
</protein>
<evidence type="ECO:0000313" key="3">
    <source>
        <dbReference type="Proteomes" id="UP000807785"/>
    </source>
</evidence>
<organism evidence="2 3">
    <name type="scientific">Candidatus Methylophosphatis roskildensis</name>
    <dbReference type="NCBI Taxonomy" id="2899263"/>
    <lineage>
        <taxon>Bacteria</taxon>
        <taxon>Pseudomonadati</taxon>
        <taxon>Pseudomonadota</taxon>
        <taxon>Betaproteobacteria</taxon>
        <taxon>Nitrosomonadales</taxon>
        <taxon>Sterolibacteriaceae</taxon>
        <taxon>Candidatus Methylophosphatis</taxon>
    </lineage>
</organism>
<feature type="domain" description="Aminoglycoside phosphotransferase" evidence="1">
    <location>
        <begin position="36"/>
        <end position="245"/>
    </location>
</feature>
<dbReference type="SUPFAM" id="SSF56112">
    <property type="entry name" value="Protein kinase-like (PK-like)"/>
    <property type="match status" value="1"/>
</dbReference>
<dbReference type="InterPro" id="IPR011009">
    <property type="entry name" value="Kinase-like_dom_sf"/>
</dbReference>
<gene>
    <name evidence="2" type="ORF">IPH26_16880</name>
</gene>
<dbReference type="AlphaFoldDB" id="A0A9D7E822"/>
<accession>A0A9D7E822</accession>
<dbReference type="Gene3D" id="3.90.1200.10">
    <property type="match status" value="1"/>
</dbReference>
<dbReference type="Gene3D" id="3.30.200.20">
    <property type="entry name" value="Phosphorylase Kinase, domain 1"/>
    <property type="match status" value="1"/>
</dbReference>
<dbReference type="Proteomes" id="UP000807785">
    <property type="component" value="Unassembled WGS sequence"/>
</dbReference>
<dbReference type="EMBL" id="JADJEV010000004">
    <property type="protein sequence ID" value="MBK6974540.1"/>
    <property type="molecule type" value="Genomic_DNA"/>
</dbReference>
<comment type="caution">
    <text evidence="2">The sequence shown here is derived from an EMBL/GenBank/DDBJ whole genome shotgun (WGS) entry which is preliminary data.</text>
</comment>
<dbReference type="InterPro" id="IPR002575">
    <property type="entry name" value="Aminoglycoside_PTrfase"/>
</dbReference>
<proteinExistence type="predicted"/>
<evidence type="ECO:0000313" key="2">
    <source>
        <dbReference type="EMBL" id="MBK6974540.1"/>
    </source>
</evidence>
<evidence type="ECO:0000259" key="1">
    <source>
        <dbReference type="Pfam" id="PF01636"/>
    </source>
</evidence>
<dbReference type="Pfam" id="PF01636">
    <property type="entry name" value="APH"/>
    <property type="match status" value="1"/>
</dbReference>
<sequence length="344" mass="38032">MTLPATTNLSNASPDQEMIQSLRKNGLLNDVEGAKFEALTGGVSSDIWRVEADGRVYCVKRALAKLKVKADWFAPIERNRHEVAWYRIANQIVPGAAPRILADDETTMLCAMEFLDPDTHKLWKSELRDGRADAAQAARAGAMLGRIHSGSAGRDDIRDRFPLVDIFHAIRLEPYLEATAAKHPDLEERLFALSRRTAATRLVMIHGDVSPKNILLGPNGPVFLDAECACIGDPAFDIAFCLNHFLLKCLWTPSARDDLIACFQAMAASYLAQVDWEAIEKLEARAASLLPGLFLARVDGKSPVEYVTEESDKAHIRRCARALLFTPPARLAEVADAWTRELSV</sequence>
<reference evidence="2" key="1">
    <citation type="submission" date="2020-10" db="EMBL/GenBank/DDBJ databases">
        <title>Connecting structure to function with the recovery of over 1000 high-quality activated sludge metagenome-assembled genomes encoding full-length rRNA genes using long-read sequencing.</title>
        <authorList>
            <person name="Singleton C.M."/>
            <person name="Petriglieri F."/>
            <person name="Kristensen J.M."/>
            <person name="Kirkegaard R.H."/>
            <person name="Michaelsen T.Y."/>
            <person name="Andersen M.H."/>
            <person name="Karst S.M."/>
            <person name="Dueholm M.S."/>
            <person name="Nielsen P.H."/>
            <person name="Albertsen M."/>
        </authorList>
    </citation>
    <scope>NUCLEOTIDE SEQUENCE</scope>
    <source>
        <strain evidence="2">Bjer_18-Q3-R1-45_BAT3C.347</strain>
    </source>
</reference>
<name>A0A9D7E822_9PROT</name>